<sequence>MSLLDTLASQVLGGDQSSALSGLLESQGGVSGLLEKLQNGGLGEVAQSWVSTGDNLPISAEQIQSVLGNETVANIASQFGVDPQQAAGTLSTLLPQLIDGLTPNGEVAAGGNSDLLSAGLDLLKGKLFG</sequence>
<evidence type="ECO:0000313" key="2">
    <source>
        <dbReference type="Proteomes" id="UP000509597"/>
    </source>
</evidence>
<dbReference type="InterPro" id="IPR027405">
    <property type="entry name" value="YidB-like"/>
</dbReference>
<organism evidence="1 2">
    <name type="scientific">Chitinibacter bivalviorum</name>
    <dbReference type="NCBI Taxonomy" id="2739434"/>
    <lineage>
        <taxon>Bacteria</taxon>
        <taxon>Pseudomonadati</taxon>
        <taxon>Pseudomonadota</taxon>
        <taxon>Betaproteobacteria</taxon>
        <taxon>Neisseriales</taxon>
        <taxon>Chitinibacteraceae</taxon>
        <taxon>Chitinibacter</taxon>
    </lineage>
</organism>
<dbReference type="EMBL" id="CP058627">
    <property type="protein sequence ID" value="QLG89696.1"/>
    <property type="molecule type" value="Genomic_DNA"/>
</dbReference>
<accession>A0A7H9BMS4</accession>
<keyword evidence="2" id="KW-1185">Reference proteome</keyword>
<dbReference type="Pfam" id="PF20159">
    <property type="entry name" value="YidB"/>
    <property type="match status" value="1"/>
</dbReference>
<dbReference type="SUPFAM" id="SSF140804">
    <property type="entry name" value="YidB-like"/>
    <property type="match status" value="1"/>
</dbReference>
<dbReference type="AlphaFoldDB" id="A0A7H9BMS4"/>
<dbReference type="KEGG" id="chiz:HQ393_16375"/>
<reference evidence="1 2" key="1">
    <citation type="submission" date="2020-07" db="EMBL/GenBank/DDBJ databases">
        <title>Complete genome sequence of Chitinibacter sp. 2T18.</title>
        <authorList>
            <person name="Bae J.-W."/>
            <person name="Choi J.-W."/>
        </authorList>
    </citation>
    <scope>NUCLEOTIDE SEQUENCE [LARGE SCALE GENOMIC DNA]</scope>
    <source>
        <strain evidence="1 2">2T18</strain>
    </source>
</reference>
<protein>
    <submittedName>
        <fullName evidence="1">DUF937 domain-containing protein</fullName>
    </submittedName>
</protein>
<name>A0A7H9BMS4_9NEIS</name>
<dbReference type="Proteomes" id="UP000509597">
    <property type="component" value="Chromosome"/>
</dbReference>
<evidence type="ECO:0000313" key="1">
    <source>
        <dbReference type="EMBL" id="QLG89696.1"/>
    </source>
</evidence>
<dbReference type="InterPro" id="IPR045372">
    <property type="entry name" value="YidB"/>
</dbReference>
<dbReference type="Gene3D" id="1.10.10.690">
    <property type="entry name" value="YidB-like"/>
    <property type="match status" value="1"/>
</dbReference>
<proteinExistence type="predicted"/>
<dbReference type="RefSeq" id="WP_179356664.1">
    <property type="nucleotide sequence ID" value="NZ_CP058627.1"/>
</dbReference>
<gene>
    <name evidence="1" type="ORF">HQ393_16375</name>
</gene>